<dbReference type="EMBL" id="JAAAWN010000033">
    <property type="protein sequence ID" value="NDV92990.1"/>
    <property type="molecule type" value="Genomic_DNA"/>
</dbReference>
<reference evidence="1 2" key="1">
    <citation type="submission" date="2020-01" db="EMBL/GenBank/DDBJ databases">
        <authorList>
            <person name="Chen J."/>
            <person name="Zhu S."/>
            <person name="Yang J."/>
        </authorList>
    </citation>
    <scope>NUCLEOTIDE SEQUENCE [LARGE SCALE GENOMIC DNA]</scope>
    <source>
        <strain evidence="1 2">345S023</strain>
    </source>
</reference>
<name>A0A7X5LP57_9ALTE</name>
<dbReference type="Pfam" id="PF13711">
    <property type="entry name" value="DUF4160"/>
    <property type="match status" value="1"/>
</dbReference>
<dbReference type="RefSeq" id="WP_163088241.1">
    <property type="nucleotide sequence ID" value="NZ_JAAAWN010000033.1"/>
</dbReference>
<organism evidence="1 2">
    <name type="scientific">Alteromonas profundi</name>
    <dbReference type="NCBI Taxonomy" id="2696062"/>
    <lineage>
        <taxon>Bacteria</taxon>
        <taxon>Pseudomonadati</taxon>
        <taxon>Pseudomonadota</taxon>
        <taxon>Gammaproteobacteria</taxon>
        <taxon>Alteromonadales</taxon>
        <taxon>Alteromonadaceae</taxon>
        <taxon>Alteromonas/Salinimonas group</taxon>
        <taxon>Alteromonas</taxon>
    </lineage>
</organism>
<proteinExistence type="predicted"/>
<accession>A0A7X5LP57</accession>
<comment type="caution">
    <text evidence="1">The sequence shown here is derived from an EMBL/GenBank/DDBJ whole genome shotgun (WGS) entry which is preliminary data.</text>
</comment>
<evidence type="ECO:0000313" key="2">
    <source>
        <dbReference type="Proteomes" id="UP000470213"/>
    </source>
</evidence>
<gene>
    <name evidence="1" type="ORF">GTH32_17620</name>
</gene>
<protein>
    <submittedName>
        <fullName evidence="1">DUF4160 domain-containing protein</fullName>
    </submittedName>
</protein>
<dbReference type="InterPro" id="IPR025427">
    <property type="entry name" value="DUF4160"/>
</dbReference>
<sequence length="126" mass="14465">MYIVDFNDSCIDELGESLDSGPIIKLKEENDGIHEVFSIKKQLIARNGGYSFHIYAKEHPPPHFHVKYGEEENSFSLLDASPLHPNNGLRKYFKNIKKWHSKNKEKLVTAWNSSRPTNCPVGTYDC</sequence>
<evidence type="ECO:0000313" key="1">
    <source>
        <dbReference type="EMBL" id="NDV92990.1"/>
    </source>
</evidence>
<dbReference type="AlphaFoldDB" id="A0A7X5LP57"/>
<keyword evidence="2" id="KW-1185">Reference proteome</keyword>
<dbReference type="Proteomes" id="UP000470213">
    <property type="component" value="Unassembled WGS sequence"/>
</dbReference>